<feature type="compositionally biased region" description="Basic and acidic residues" evidence="5">
    <location>
        <begin position="689"/>
        <end position="703"/>
    </location>
</feature>
<feature type="region of interest" description="Disordered" evidence="5">
    <location>
        <begin position="647"/>
        <end position="746"/>
    </location>
</feature>
<keyword evidence="2 6" id="KW-0812">Transmembrane</keyword>
<feature type="transmembrane region" description="Helical" evidence="6">
    <location>
        <begin position="143"/>
        <end position="166"/>
    </location>
</feature>
<dbReference type="EMBL" id="JBBJCI010000024">
    <property type="protein sequence ID" value="KAK7254461.1"/>
    <property type="molecule type" value="Genomic_DNA"/>
</dbReference>
<protein>
    <recommendedName>
        <fullName evidence="7">Ion transport domain-containing protein</fullName>
    </recommendedName>
</protein>
<evidence type="ECO:0000256" key="6">
    <source>
        <dbReference type="SAM" id="Phobius"/>
    </source>
</evidence>
<dbReference type="Proteomes" id="UP001363151">
    <property type="component" value="Unassembled WGS sequence"/>
</dbReference>
<evidence type="ECO:0000256" key="3">
    <source>
        <dbReference type="ARBA" id="ARBA00022989"/>
    </source>
</evidence>
<dbReference type="PANTHER" id="PTHR10217:SF435">
    <property type="entry name" value="POTASSIUM VOLTAGE-GATED CHANNEL PROTEIN EAG"/>
    <property type="match status" value="1"/>
</dbReference>
<gene>
    <name evidence="8" type="ORF">SO694_00011051</name>
</gene>
<evidence type="ECO:0000256" key="4">
    <source>
        <dbReference type="ARBA" id="ARBA00023136"/>
    </source>
</evidence>
<feature type="transmembrane region" description="Helical" evidence="6">
    <location>
        <begin position="392"/>
        <end position="417"/>
    </location>
</feature>
<dbReference type="SUPFAM" id="SSF81324">
    <property type="entry name" value="Voltage-gated potassium channels"/>
    <property type="match status" value="1"/>
</dbReference>
<dbReference type="InterPro" id="IPR050818">
    <property type="entry name" value="KCNH_animal-type"/>
</dbReference>
<feature type="transmembrane region" description="Helical" evidence="6">
    <location>
        <begin position="263"/>
        <end position="289"/>
    </location>
</feature>
<comment type="subcellular location">
    <subcellularLocation>
        <location evidence="1">Membrane</location>
        <topology evidence="1">Multi-pass membrane protein</topology>
    </subcellularLocation>
</comment>
<name>A0ABR1GF75_AURAN</name>
<organism evidence="8 9">
    <name type="scientific">Aureococcus anophagefferens</name>
    <name type="common">Harmful bloom alga</name>
    <dbReference type="NCBI Taxonomy" id="44056"/>
    <lineage>
        <taxon>Eukaryota</taxon>
        <taxon>Sar</taxon>
        <taxon>Stramenopiles</taxon>
        <taxon>Ochrophyta</taxon>
        <taxon>Pelagophyceae</taxon>
        <taxon>Pelagomonadales</taxon>
        <taxon>Pelagomonadaceae</taxon>
        <taxon>Aureococcus</taxon>
    </lineage>
</organism>
<dbReference type="InterPro" id="IPR003938">
    <property type="entry name" value="K_chnl_volt-dep_EAG/ELK/ERG"/>
</dbReference>
<dbReference type="Pfam" id="PF00520">
    <property type="entry name" value="Ion_trans"/>
    <property type="match status" value="1"/>
</dbReference>
<reference evidence="8 9" key="1">
    <citation type="submission" date="2024-03" db="EMBL/GenBank/DDBJ databases">
        <title>Aureococcus anophagefferens CCMP1851 and Kratosvirus quantuckense: Draft genome of a second virus-susceptible host strain in the model system.</title>
        <authorList>
            <person name="Chase E."/>
            <person name="Truchon A.R."/>
            <person name="Schepens W."/>
            <person name="Wilhelm S.W."/>
        </authorList>
    </citation>
    <scope>NUCLEOTIDE SEQUENCE [LARGE SCALE GENOMIC DNA]</scope>
    <source>
        <strain evidence="8 9">CCMP1851</strain>
    </source>
</reference>
<evidence type="ECO:0000256" key="5">
    <source>
        <dbReference type="SAM" id="MobiDB-lite"/>
    </source>
</evidence>
<dbReference type="InterPro" id="IPR018490">
    <property type="entry name" value="cNMP-bd_dom_sf"/>
</dbReference>
<accession>A0ABR1GF75</accession>
<feature type="compositionally biased region" description="Acidic residues" evidence="5">
    <location>
        <begin position="735"/>
        <end position="746"/>
    </location>
</feature>
<keyword evidence="9" id="KW-1185">Reference proteome</keyword>
<dbReference type="InterPro" id="IPR005821">
    <property type="entry name" value="Ion_trans_dom"/>
</dbReference>
<feature type="domain" description="Ion transport" evidence="7">
    <location>
        <begin position="140"/>
        <end position="412"/>
    </location>
</feature>
<feature type="region of interest" description="Disordered" evidence="5">
    <location>
        <begin position="1"/>
        <end position="77"/>
    </location>
</feature>
<evidence type="ECO:0000256" key="2">
    <source>
        <dbReference type="ARBA" id="ARBA00022692"/>
    </source>
</evidence>
<evidence type="ECO:0000313" key="9">
    <source>
        <dbReference type="Proteomes" id="UP001363151"/>
    </source>
</evidence>
<comment type="caution">
    <text evidence="8">The sequence shown here is derived from an EMBL/GenBank/DDBJ whole genome shotgun (WGS) entry which is preliminary data.</text>
</comment>
<feature type="compositionally biased region" description="Basic and acidic residues" evidence="5">
    <location>
        <begin position="724"/>
        <end position="734"/>
    </location>
</feature>
<dbReference type="SUPFAM" id="SSF51206">
    <property type="entry name" value="cAMP-binding domain-like"/>
    <property type="match status" value="1"/>
</dbReference>
<evidence type="ECO:0000313" key="8">
    <source>
        <dbReference type="EMBL" id="KAK7254461.1"/>
    </source>
</evidence>
<evidence type="ECO:0000259" key="7">
    <source>
        <dbReference type="Pfam" id="PF00520"/>
    </source>
</evidence>
<keyword evidence="4 6" id="KW-0472">Membrane</keyword>
<evidence type="ECO:0000256" key="1">
    <source>
        <dbReference type="ARBA" id="ARBA00004141"/>
    </source>
</evidence>
<keyword evidence="3 6" id="KW-1133">Transmembrane helix</keyword>
<dbReference type="Gene3D" id="1.10.287.70">
    <property type="match status" value="1"/>
</dbReference>
<sequence>MFFGKLSFRPGKSFLRSDSARHARGSGYRTHPDDDDDLGAPVAPPPRQSVKGKATFFFGARGSGRRGPAPKKDETPEQLRARLEKARQADPDRASAMNNRVEVENMVIGFTRKLREMEGSKYEVGVLGDWKAGDKQFYLKPLYILNSLFNLIFAIDIVVCFFTGYVHHAAPGDCDDPCDDPMEGKVVREFQRIAEHYLKGGFSFDLVVTIPWDEIFEATQSGGSNDAMKFVRVLRLVRLARLFKFKFKNKYQEKLEAYYAIPIAYYSLAGLFTKVCIVAHFLACLWVLIGSESCQLPEENEPCDDWDAPPFSCKRCRYNSWFDGLQDTLGKRNQGKVATRADRLPRDVDAGARVTNMEKYSAAVYWAMYTLTSVGYGDISATNTTEMQVCTICLLIGSFMWAYIIGSACSILTSISLEKAEHQQTMDHLNNFLKAKNMPLDFRIELRSFFTQRNILQVSAREQALVGAMSPALCGNQIFNPTSISLVDFHTGPALRGKAVHRRSAWLFNVCYLKDANILLITKIESQLSGQIYPPLEQVEWEDSLTTVSQGLAARRGKIYRKGCYWGEDFILASPNLKNRRPVNTLTYVELLSLPRDRFFALLQDFPEQYARRFLLYGGIRYIASLARSGDYAGLAKLRLPGYEMPNMSSKPKYDKSPKRSAAVAPVAPDEGPRNTKHRGAFFSGDVPHASRSERKEEDRDPRPAGADARAAPPRRLGALETVVSERDLGRDAAGDADDDDDAGAA</sequence>
<proteinExistence type="predicted"/>
<feature type="compositionally biased region" description="Low complexity" evidence="5">
    <location>
        <begin position="704"/>
        <end position="720"/>
    </location>
</feature>
<dbReference type="PRINTS" id="PR01463">
    <property type="entry name" value="EAGCHANLFMLY"/>
</dbReference>
<dbReference type="PANTHER" id="PTHR10217">
    <property type="entry name" value="VOLTAGE AND LIGAND GATED POTASSIUM CHANNEL"/>
    <property type="match status" value="1"/>
</dbReference>